<dbReference type="Gene3D" id="3.40.50.2300">
    <property type="match status" value="2"/>
</dbReference>
<evidence type="ECO:0000313" key="4">
    <source>
        <dbReference type="EMBL" id="MCD2114994.1"/>
    </source>
</evidence>
<comment type="caution">
    <text evidence="4">The sequence shown here is derived from an EMBL/GenBank/DDBJ whole genome shotgun (WGS) entry which is preliminary data.</text>
</comment>
<dbReference type="PANTHER" id="PTHR47628:SF1">
    <property type="entry name" value="ALIPHATIC AMIDASE EXPRESSION-REGULATING PROTEIN"/>
    <property type="match status" value="1"/>
</dbReference>
<dbReference type="Proteomes" id="UP001198630">
    <property type="component" value="Unassembled WGS sequence"/>
</dbReference>
<sequence length="471" mass="50951">MTQLVLHAEEWTASPPSVAYSLFGAGDEAGWLFGAVCDRVEPGAAVRMAVHLSGSGAEPVEILGRIAAARPHAYLDIVHDQPWRGRIKLRFEAANGGTRVRLIAELDQPGLEWLMRRRGFPTSRNASSHPRLGLLTSKSGPGSLFATSIDNAAMLALEEINAEGGIHGSPVELIVGDDATDPQTGVMEARRLVQAGCRTILVAATSATYTAVAEALSDAPVLLVQPVMNEGGRGDRLHLQLGERPDDQLAAAVKPLMRMEGVRRWFLAGDDYCWPRTTHGLARQLLPRYGAGVVGEKFASLGTRDFAPIIESIQKSGADIVLSTFVGADAVAFERQCYAMGLRDQCITLAPALEESTLTYIGDEAARGLYSVSGYFQGLQTEGNASLLKRYRAQFGPWAPPLSTLSESVFEAVHIWWQAARKAEDSERIAAAMRHGEFQLPRGTVTLSEDRLRQQLHLTKATGTELYPALG</sequence>
<protein>
    <submittedName>
        <fullName evidence="4">Substrate-binding protein</fullName>
    </submittedName>
</protein>
<keyword evidence="2" id="KW-0732">Signal</keyword>
<comment type="similarity">
    <text evidence="1">Belongs to the leucine-binding protein family.</text>
</comment>
<feature type="domain" description="Leucine-binding protein" evidence="3">
    <location>
        <begin position="131"/>
        <end position="449"/>
    </location>
</feature>
<evidence type="ECO:0000256" key="1">
    <source>
        <dbReference type="ARBA" id="ARBA00010062"/>
    </source>
</evidence>
<name>A0AAW4XNY7_RHORH</name>
<dbReference type="CDD" id="cd06331">
    <property type="entry name" value="PBP1_AmiC-like"/>
    <property type="match status" value="1"/>
</dbReference>
<dbReference type="EMBL" id="JAJNCO010000039">
    <property type="protein sequence ID" value="MCD2114994.1"/>
    <property type="molecule type" value="Genomic_DNA"/>
</dbReference>
<dbReference type="SUPFAM" id="SSF53822">
    <property type="entry name" value="Periplasmic binding protein-like I"/>
    <property type="match status" value="1"/>
</dbReference>
<evidence type="ECO:0000313" key="5">
    <source>
        <dbReference type="Proteomes" id="UP001198630"/>
    </source>
</evidence>
<dbReference type="RefSeq" id="WP_230792910.1">
    <property type="nucleotide sequence ID" value="NZ_JAJNCO010000039.1"/>
</dbReference>
<dbReference type="AlphaFoldDB" id="A0AAW4XNY7"/>
<evidence type="ECO:0000256" key="2">
    <source>
        <dbReference type="ARBA" id="ARBA00022729"/>
    </source>
</evidence>
<evidence type="ECO:0000259" key="3">
    <source>
        <dbReference type="Pfam" id="PF13458"/>
    </source>
</evidence>
<dbReference type="Pfam" id="PF13458">
    <property type="entry name" value="Peripla_BP_6"/>
    <property type="match status" value="1"/>
</dbReference>
<reference evidence="4" key="1">
    <citation type="submission" date="2021-11" db="EMBL/GenBank/DDBJ databases">
        <title>Development of a sustainable strategy for remediation of hydrocarbon-contaminated territories based on the waste exchange concept.</title>
        <authorList>
            <person name="Elkin A."/>
        </authorList>
    </citation>
    <scope>NUCLEOTIDE SEQUENCE</scope>
    <source>
        <strain evidence="4">IEGM 757</strain>
    </source>
</reference>
<accession>A0AAW4XNY7</accession>
<organism evidence="4 5">
    <name type="scientific">Rhodococcus rhodochrous</name>
    <dbReference type="NCBI Taxonomy" id="1829"/>
    <lineage>
        <taxon>Bacteria</taxon>
        <taxon>Bacillati</taxon>
        <taxon>Actinomycetota</taxon>
        <taxon>Actinomycetes</taxon>
        <taxon>Mycobacteriales</taxon>
        <taxon>Nocardiaceae</taxon>
        <taxon>Rhodococcus</taxon>
    </lineage>
</organism>
<dbReference type="InterPro" id="IPR028082">
    <property type="entry name" value="Peripla_BP_I"/>
</dbReference>
<proteinExistence type="inferred from homology"/>
<gene>
    <name evidence="4" type="ORF">LQ384_28370</name>
</gene>
<dbReference type="PANTHER" id="PTHR47628">
    <property type="match status" value="1"/>
</dbReference>
<dbReference type="InterPro" id="IPR028081">
    <property type="entry name" value="Leu-bd"/>
</dbReference>